<keyword evidence="5" id="KW-0997">Cell inner membrane</keyword>
<evidence type="ECO:0000256" key="7">
    <source>
        <dbReference type="ARBA" id="ARBA00022989"/>
    </source>
</evidence>
<sequence>MPSRPLPYISPCAPWADDQGYTLLSVLLAMALISATAFIGVTAYSHHKEAAQLNAAERQLAALMQQGRTHARLRGTPLVLSDSQHPEGFSDWQQGITLRTGTRSTPLLTRHWPTGVAVTGPAHRLFFMPRAFDSALTATFVLCTASGRGRRLVFNRFGSARHEDASEQDCQRR</sequence>
<evidence type="ECO:0000256" key="2">
    <source>
        <dbReference type="ARBA" id="ARBA00021549"/>
    </source>
</evidence>
<keyword evidence="4" id="KW-0488">Methylation</keyword>
<evidence type="ECO:0000256" key="4">
    <source>
        <dbReference type="ARBA" id="ARBA00022481"/>
    </source>
</evidence>
<protein>
    <recommendedName>
        <fullName evidence="2">Type II secretion system protein H</fullName>
    </recommendedName>
    <alternativeName>
        <fullName evidence="10">General secretion pathway protein H</fullName>
    </alternativeName>
</protein>
<keyword evidence="14" id="KW-1185">Reference proteome</keyword>
<evidence type="ECO:0000313" key="13">
    <source>
        <dbReference type="EMBL" id="BBG29174.1"/>
    </source>
</evidence>
<evidence type="ECO:0000256" key="9">
    <source>
        <dbReference type="ARBA" id="ARBA00025772"/>
    </source>
</evidence>
<evidence type="ECO:0000256" key="11">
    <source>
        <dbReference type="SAM" id="Phobius"/>
    </source>
</evidence>
<evidence type="ECO:0000256" key="10">
    <source>
        <dbReference type="ARBA" id="ARBA00030775"/>
    </source>
</evidence>
<dbReference type="Pfam" id="PF12019">
    <property type="entry name" value="GspH"/>
    <property type="match status" value="1"/>
</dbReference>
<feature type="transmembrane region" description="Helical" evidence="11">
    <location>
        <begin position="20"/>
        <end position="44"/>
    </location>
</feature>
<dbReference type="GO" id="GO:0005886">
    <property type="term" value="C:plasma membrane"/>
    <property type="evidence" value="ECO:0007669"/>
    <property type="project" value="UniProtKB-SubCell"/>
</dbReference>
<organism evidence="13 14">
    <name type="scientific">Zymobacter palmae</name>
    <dbReference type="NCBI Taxonomy" id="33074"/>
    <lineage>
        <taxon>Bacteria</taxon>
        <taxon>Pseudomonadati</taxon>
        <taxon>Pseudomonadota</taxon>
        <taxon>Gammaproteobacteria</taxon>
        <taxon>Oceanospirillales</taxon>
        <taxon>Halomonadaceae</taxon>
        <taxon>Zymobacter group</taxon>
        <taxon>Zymobacter</taxon>
    </lineage>
</organism>
<feature type="domain" description="General secretion pathway GspH" evidence="12">
    <location>
        <begin position="58"/>
        <end position="156"/>
    </location>
</feature>
<keyword evidence="6 11" id="KW-0812">Transmembrane</keyword>
<dbReference type="GO" id="GO:0015627">
    <property type="term" value="C:type II protein secretion system complex"/>
    <property type="evidence" value="ECO:0007669"/>
    <property type="project" value="InterPro"/>
</dbReference>
<evidence type="ECO:0000256" key="5">
    <source>
        <dbReference type="ARBA" id="ARBA00022519"/>
    </source>
</evidence>
<dbReference type="InterPro" id="IPR022346">
    <property type="entry name" value="T2SS_GspH"/>
</dbReference>
<keyword evidence="7 11" id="KW-1133">Transmembrane helix</keyword>
<dbReference type="OrthoDB" id="6182870at2"/>
<keyword evidence="3" id="KW-1003">Cell membrane</keyword>
<comment type="similarity">
    <text evidence="9">Belongs to the GSP H family.</text>
</comment>
<dbReference type="Proteomes" id="UP000267342">
    <property type="component" value="Chromosome"/>
</dbReference>
<evidence type="ECO:0000256" key="3">
    <source>
        <dbReference type="ARBA" id="ARBA00022475"/>
    </source>
</evidence>
<dbReference type="KEGG" id="zpl:ZBT109_0385"/>
<keyword evidence="8 11" id="KW-0472">Membrane</keyword>
<dbReference type="SUPFAM" id="SSF54523">
    <property type="entry name" value="Pili subunits"/>
    <property type="match status" value="1"/>
</dbReference>
<dbReference type="EMBL" id="AP018933">
    <property type="protein sequence ID" value="BBG29174.1"/>
    <property type="molecule type" value="Genomic_DNA"/>
</dbReference>
<comment type="subcellular location">
    <subcellularLocation>
        <location evidence="1">Cell inner membrane</location>
        <topology evidence="1">Single-pass membrane protein</topology>
    </subcellularLocation>
</comment>
<accession>A0A348HC22</accession>
<reference evidence="13 14" key="1">
    <citation type="submission" date="2018-09" db="EMBL/GenBank/DDBJ databases">
        <title>Zymobacter palmae IAM14233 (=T109) whole genome analysis.</title>
        <authorList>
            <person name="Yanase H."/>
        </authorList>
    </citation>
    <scope>NUCLEOTIDE SEQUENCE [LARGE SCALE GENOMIC DNA]</scope>
    <source>
        <strain evidence="13 14">IAM14233</strain>
    </source>
</reference>
<dbReference type="AlphaFoldDB" id="A0A348HC22"/>
<evidence type="ECO:0000256" key="6">
    <source>
        <dbReference type="ARBA" id="ARBA00022692"/>
    </source>
</evidence>
<dbReference type="Gene3D" id="3.55.40.10">
    <property type="entry name" value="minor pseudopilin epsh domain"/>
    <property type="match status" value="1"/>
</dbReference>
<evidence type="ECO:0000259" key="12">
    <source>
        <dbReference type="Pfam" id="PF12019"/>
    </source>
</evidence>
<gene>
    <name evidence="13" type="ORF">ZBT109_0385</name>
</gene>
<dbReference type="GO" id="GO:0015628">
    <property type="term" value="P:protein secretion by the type II secretion system"/>
    <property type="evidence" value="ECO:0007669"/>
    <property type="project" value="InterPro"/>
</dbReference>
<dbReference type="STRING" id="1123510.GCA_000620025_00593"/>
<evidence type="ECO:0000313" key="14">
    <source>
        <dbReference type="Proteomes" id="UP000267342"/>
    </source>
</evidence>
<name>A0A348HC22_9GAMM</name>
<evidence type="ECO:0000256" key="1">
    <source>
        <dbReference type="ARBA" id="ARBA00004377"/>
    </source>
</evidence>
<dbReference type="InterPro" id="IPR045584">
    <property type="entry name" value="Pilin-like"/>
</dbReference>
<dbReference type="RefSeq" id="WP_027704576.1">
    <property type="nucleotide sequence ID" value="NZ_AP018933.1"/>
</dbReference>
<evidence type="ECO:0000256" key="8">
    <source>
        <dbReference type="ARBA" id="ARBA00023136"/>
    </source>
</evidence>
<proteinExistence type="inferred from homology"/>